<organism evidence="1 2">
    <name type="scientific">Leucocoprinus leucothites</name>
    <dbReference type="NCBI Taxonomy" id="201217"/>
    <lineage>
        <taxon>Eukaryota</taxon>
        <taxon>Fungi</taxon>
        <taxon>Dikarya</taxon>
        <taxon>Basidiomycota</taxon>
        <taxon>Agaricomycotina</taxon>
        <taxon>Agaricomycetes</taxon>
        <taxon>Agaricomycetidae</taxon>
        <taxon>Agaricales</taxon>
        <taxon>Agaricineae</taxon>
        <taxon>Agaricaceae</taxon>
        <taxon>Leucocoprinus</taxon>
    </lineage>
</organism>
<dbReference type="OrthoDB" id="2995911at2759"/>
<name>A0A8H5FV04_9AGAR</name>
<accession>A0A8H5FV04</accession>
<evidence type="ECO:0000313" key="2">
    <source>
        <dbReference type="Proteomes" id="UP000559027"/>
    </source>
</evidence>
<dbReference type="AlphaFoldDB" id="A0A8H5FV04"/>
<dbReference type="Proteomes" id="UP000559027">
    <property type="component" value="Unassembled WGS sequence"/>
</dbReference>
<keyword evidence="2" id="KW-1185">Reference proteome</keyword>
<dbReference type="EMBL" id="JAACJO010000015">
    <property type="protein sequence ID" value="KAF5350126.1"/>
    <property type="molecule type" value="Genomic_DNA"/>
</dbReference>
<sequence>MTKLLKLVDAPTLPYDVLRLVFEEATRSDRRKATKYTLVSKLIRHWVENYLYSDVQLYSEKSVRKFLRTLESSTKSKFFFSTHIKSLTIAYDVRDFEWTARILSFCSGVDTLTVWAIPSHRIQDRHPIPVISNPPYPTRHPYDLPQFILPRHHLYDHYNSLYDAFANYLRPKHLAVLIDKPLYIQRMPFPAHPGLAPVMSPDFSLGLFSNLTHLSIVNRWTEWSAWSWSWSAASPDAATGAPSALNFLPKLTHLSLEIQVGKRLPVSKVLSPSLTSASPPSRRNQKLAEHVGLSLSTILTSPELIPHLCVLLCVLSFDEEPHCTAQAIREETARNLAMVRTEQKLHSFPTPQFALGFPLNSTAGDPRLVFAYDRTPFSEREAGSPKVWDMWRSAEEIMRLQWRDHGTGAIHGQ</sequence>
<comment type="caution">
    <text evidence="1">The sequence shown here is derived from an EMBL/GenBank/DDBJ whole genome shotgun (WGS) entry which is preliminary data.</text>
</comment>
<evidence type="ECO:0000313" key="1">
    <source>
        <dbReference type="EMBL" id="KAF5350126.1"/>
    </source>
</evidence>
<gene>
    <name evidence="1" type="ORF">D9756_009125</name>
</gene>
<protein>
    <submittedName>
        <fullName evidence="1">Uncharacterized protein</fullName>
    </submittedName>
</protein>
<reference evidence="1 2" key="1">
    <citation type="journal article" date="2020" name="ISME J.">
        <title>Uncovering the hidden diversity of litter-decomposition mechanisms in mushroom-forming fungi.</title>
        <authorList>
            <person name="Floudas D."/>
            <person name="Bentzer J."/>
            <person name="Ahren D."/>
            <person name="Johansson T."/>
            <person name="Persson P."/>
            <person name="Tunlid A."/>
        </authorList>
    </citation>
    <scope>NUCLEOTIDE SEQUENCE [LARGE SCALE GENOMIC DNA]</scope>
    <source>
        <strain evidence="1 2">CBS 146.42</strain>
    </source>
</reference>
<proteinExistence type="predicted"/>